<dbReference type="EMBL" id="JAWXYG010000008">
    <property type="protein sequence ID" value="KAK4266369.1"/>
    <property type="molecule type" value="Genomic_DNA"/>
</dbReference>
<dbReference type="FunFam" id="1.10.472.10:FF:000104">
    <property type="entry name" value="cyclin-T1-3 isoform X1"/>
    <property type="match status" value="1"/>
</dbReference>
<organism evidence="7 8">
    <name type="scientific">Acacia crassicarpa</name>
    <name type="common">northern wattle</name>
    <dbReference type="NCBI Taxonomy" id="499986"/>
    <lineage>
        <taxon>Eukaryota</taxon>
        <taxon>Viridiplantae</taxon>
        <taxon>Streptophyta</taxon>
        <taxon>Embryophyta</taxon>
        <taxon>Tracheophyta</taxon>
        <taxon>Spermatophyta</taxon>
        <taxon>Magnoliopsida</taxon>
        <taxon>eudicotyledons</taxon>
        <taxon>Gunneridae</taxon>
        <taxon>Pentapetalae</taxon>
        <taxon>rosids</taxon>
        <taxon>fabids</taxon>
        <taxon>Fabales</taxon>
        <taxon>Fabaceae</taxon>
        <taxon>Caesalpinioideae</taxon>
        <taxon>mimosoid clade</taxon>
        <taxon>Acacieae</taxon>
        <taxon>Acacia</taxon>
    </lineage>
</organism>
<dbReference type="SMART" id="SM00385">
    <property type="entry name" value="CYCLIN"/>
    <property type="match status" value="2"/>
</dbReference>
<sequence>MSIAQNFQGEGHTFYGGYWSTFDGNNFNSTNRKRSRNNSFHKNYNKDYCAKFGEHNGNSKFYNADHANYMKYDAVPSSLKRRKYSVPTWDESWRYCLPPPIHDNVPSSYNFPLPLMRYNAETSISACCKRDISRFEDDESVFMSRDEIDRCSPSRKDGIDVLHETHLRYSYCAFLQNLGMRLELPQTTIGTAMVLCHRFFVRRSHACHDKFLVATATLFLAAKSEETPRPLNNVLRVSSEILHKQDFTLLSYRLPVDWFEQYRERVLQAEQLILTTLNFELNVQHPFAPLASVLNKLGLSHTVLVNLALNLINEGLRSSLWLQFKPHHIAAGAAHLAAKFLNMDLSAYRNIWQEFETTPSILQDVTQQLMELF</sequence>
<evidence type="ECO:0000256" key="3">
    <source>
        <dbReference type="ARBA" id="ARBA00023306"/>
    </source>
</evidence>
<reference evidence="7" key="1">
    <citation type="submission" date="2023-10" db="EMBL/GenBank/DDBJ databases">
        <title>Chromosome-level genome of the transformable northern wattle, Acacia crassicarpa.</title>
        <authorList>
            <person name="Massaro I."/>
            <person name="Sinha N.R."/>
            <person name="Poethig S."/>
            <person name="Leichty A.R."/>
        </authorList>
    </citation>
    <scope>NUCLEOTIDE SEQUENCE</scope>
    <source>
        <strain evidence="7">Acra3RX</strain>
        <tissue evidence="7">Leaf</tissue>
    </source>
</reference>
<comment type="caution">
    <text evidence="7">The sequence shown here is derived from an EMBL/GenBank/DDBJ whole genome shotgun (WGS) entry which is preliminary data.</text>
</comment>
<evidence type="ECO:0000313" key="7">
    <source>
        <dbReference type="EMBL" id="KAK4266369.1"/>
    </source>
</evidence>
<feature type="domain" description="Cyclin-like" evidence="6">
    <location>
        <begin position="173"/>
        <end position="275"/>
    </location>
</feature>
<dbReference type="InterPro" id="IPR006671">
    <property type="entry name" value="Cyclin_N"/>
</dbReference>
<dbReference type="GO" id="GO:0006357">
    <property type="term" value="P:regulation of transcription by RNA polymerase II"/>
    <property type="evidence" value="ECO:0007669"/>
    <property type="project" value="InterPro"/>
</dbReference>
<dbReference type="FunFam" id="1.10.472.10:FF:000150">
    <property type="entry name" value="Cyclin-T1-3 isoform A"/>
    <property type="match status" value="1"/>
</dbReference>
<evidence type="ECO:0000256" key="2">
    <source>
        <dbReference type="ARBA" id="ARBA00022618"/>
    </source>
</evidence>
<evidence type="ECO:0000259" key="6">
    <source>
        <dbReference type="SMART" id="SM00385"/>
    </source>
</evidence>
<dbReference type="Pfam" id="PF00134">
    <property type="entry name" value="Cyclin_N"/>
    <property type="match status" value="1"/>
</dbReference>
<keyword evidence="5" id="KW-0195">Cyclin</keyword>
<protein>
    <recommendedName>
        <fullName evidence="4">B-like cyclin</fullName>
    </recommendedName>
</protein>
<keyword evidence="2" id="KW-0132">Cell division</keyword>
<evidence type="ECO:0000256" key="5">
    <source>
        <dbReference type="RuleBase" id="RU000383"/>
    </source>
</evidence>
<gene>
    <name evidence="7" type="ORF">QN277_027305</name>
</gene>
<dbReference type="SUPFAM" id="SSF47954">
    <property type="entry name" value="Cyclin-like"/>
    <property type="match status" value="2"/>
</dbReference>
<dbReference type="InterPro" id="IPR043198">
    <property type="entry name" value="Cyclin/Ssn8"/>
</dbReference>
<dbReference type="InterPro" id="IPR013763">
    <property type="entry name" value="Cyclin-like_dom"/>
</dbReference>
<dbReference type="Gene3D" id="1.10.472.10">
    <property type="entry name" value="Cyclin-like"/>
    <property type="match status" value="2"/>
</dbReference>
<dbReference type="GO" id="GO:0051301">
    <property type="term" value="P:cell division"/>
    <property type="evidence" value="ECO:0007669"/>
    <property type="project" value="UniProtKB-KW"/>
</dbReference>
<proteinExistence type="inferred from homology"/>
<keyword evidence="8" id="KW-1185">Reference proteome</keyword>
<evidence type="ECO:0000256" key="1">
    <source>
        <dbReference type="ARBA" id="ARBA00011177"/>
    </source>
</evidence>
<dbReference type="Proteomes" id="UP001293593">
    <property type="component" value="Unassembled WGS sequence"/>
</dbReference>
<evidence type="ECO:0000256" key="4">
    <source>
        <dbReference type="ARBA" id="ARBA00032263"/>
    </source>
</evidence>
<name>A0AAE1JE21_9FABA</name>
<accession>A0AAE1JE21</accession>
<comment type="subunit">
    <text evidence="1">Interacts with the CDC2 protein kinase to form a serine/threonine kinase holoenzyme complex also known as maturation promoting factor (MPF). The cyclin subunit imparts substrate specificity to the complex.</text>
</comment>
<keyword evidence="3" id="KW-0131">Cell cycle</keyword>
<evidence type="ECO:0000313" key="8">
    <source>
        <dbReference type="Proteomes" id="UP001293593"/>
    </source>
</evidence>
<feature type="domain" description="Cyclin-like" evidence="6">
    <location>
        <begin position="288"/>
        <end position="371"/>
    </location>
</feature>
<dbReference type="AlphaFoldDB" id="A0AAE1JE21"/>
<dbReference type="PANTHER" id="PTHR10026">
    <property type="entry name" value="CYCLIN"/>
    <property type="match status" value="1"/>
</dbReference>
<dbReference type="GO" id="GO:0016538">
    <property type="term" value="F:cyclin-dependent protein serine/threonine kinase regulator activity"/>
    <property type="evidence" value="ECO:0007669"/>
    <property type="project" value="InterPro"/>
</dbReference>
<comment type="similarity">
    <text evidence="5">Belongs to the cyclin family.</text>
</comment>
<dbReference type="InterPro" id="IPR036915">
    <property type="entry name" value="Cyclin-like_sf"/>
</dbReference>